<dbReference type="EMBL" id="FNXT01000265">
    <property type="protein sequence ID" value="SZX62806.1"/>
    <property type="molecule type" value="Genomic_DNA"/>
</dbReference>
<evidence type="ECO:0008006" key="4">
    <source>
        <dbReference type="Google" id="ProtNLM"/>
    </source>
</evidence>
<feature type="region of interest" description="Disordered" evidence="1">
    <location>
        <begin position="93"/>
        <end position="119"/>
    </location>
</feature>
<organism evidence="2 3">
    <name type="scientific">Tetradesmus obliquus</name>
    <name type="common">Green alga</name>
    <name type="synonym">Acutodesmus obliquus</name>
    <dbReference type="NCBI Taxonomy" id="3088"/>
    <lineage>
        <taxon>Eukaryota</taxon>
        <taxon>Viridiplantae</taxon>
        <taxon>Chlorophyta</taxon>
        <taxon>core chlorophytes</taxon>
        <taxon>Chlorophyceae</taxon>
        <taxon>CS clade</taxon>
        <taxon>Sphaeropleales</taxon>
        <taxon>Scenedesmaceae</taxon>
        <taxon>Tetradesmus</taxon>
    </lineage>
</organism>
<accession>A0A383VEK7</accession>
<protein>
    <recommendedName>
        <fullName evidence="4">F-box domain-containing protein</fullName>
    </recommendedName>
</protein>
<evidence type="ECO:0000256" key="1">
    <source>
        <dbReference type="SAM" id="MobiDB-lite"/>
    </source>
</evidence>
<proteinExistence type="predicted"/>
<gene>
    <name evidence="2" type="ORF">BQ4739_LOCUS3389</name>
</gene>
<dbReference type="Proteomes" id="UP000256970">
    <property type="component" value="Unassembled WGS sequence"/>
</dbReference>
<dbReference type="AlphaFoldDB" id="A0A383VEK7"/>
<sequence>MDKLREVLQLCFPLLTPTDMFKLQRTCRELRDMRVSWQGHSIDFHVNESVSALSWLHKNIGSMWWLNLTISVVLPRSMLQQVMEAGRWAAASSCSSSSSKQQAPQPEQATAMASVPHRP</sequence>
<name>A0A383VEK7_TETOB</name>
<reference evidence="2 3" key="1">
    <citation type="submission" date="2016-10" db="EMBL/GenBank/DDBJ databases">
        <authorList>
            <person name="Cai Z."/>
        </authorList>
    </citation>
    <scope>NUCLEOTIDE SEQUENCE [LARGE SCALE GENOMIC DNA]</scope>
</reference>
<keyword evidence="3" id="KW-1185">Reference proteome</keyword>
<evidence type="ECO:0000313" key="3">
    <source>
        <dbReference type="Proteomes" id="UP000256970"/>
    </source>
</evidence>
<evidence type="ECO:0000313" key="2">
    <source>
        <dbReference type="EMBL" id="SZX62806.1"/>
    </source>
</evidence>